<reference evidence="1 2" key="1">
    <citation type="submission" date="2020-12" db="EMBL/GenBank/DDBJ databases">
        <title>Concerted genomic and epigenomic changes stabilize Arabidopsis allopolyploids.</title>
        <authorList>
            <person name="Chen Z."/>
        </authorList>
    </citation>
    <scope>NUCLEOTIDE SEQUENCE [LARGE SCALE GENOMIC DNA]</scope>
    <source>
        <strain evidence="1">As9502</strain>
        <tissue evidence="1">Leaf</tissue>
    </source>
</reference>
<sequence length="82" mass="9116">MVVCRLRKLMTNIGGFDLGCKRESDLIPIEKKRIRISADIRFFLRIPGFRISVANGCGAEYYIYGSGGYGSGYSKKTRISGS</sequence>
<gene>
    <name evidence="1" type="ORF">ISN44_As05g008390</name>
</gene>
<keyword evidence="2" id="KW-1185">Reference proteome</keyword>
<comment type="caution">
    <text evidence="1">The sequence shown here is derived from an EMBL/GenBank/DDBJ whole genome shotgun (WGS) entry which is preliminary data.</text>
</comment>
<accession>A0A8T2DDX7</accession>
<organism evidence="1 2">
    <name type="scientific">Arabidopsis suecica</name>
    <name type="common">Swedish thale-cress</name>
    <name type="synonym">Cardaminopsis suecica</name>
    <dbReference type="NCBI Taxonomy" id="45249"/>
    <lineage>
        <taxon>Eukaryota</taxon>
        <taxon>Viridiplantae</taxon>
        <taxon>Streptophyta</taxon>
        <taxon>Embryophyta</taxon>
        <taxon>Tracheophyta</taxon>
        <taxon>Spermatophyta</taxon>
        <taxon>Magnoliopsida</taxon>
        <taxon>eudicotyledons</taxon>
        <taxon>Gunneridae</taxon>
        <taxon>Pentapetalae</taxon>
        <taxon>rosids</taxon>
        <taxon>malvids</taxon>
        <taxon>Brassicales</taxon>
        <taxon>Brassicaceae</taxon>
        <taxon>Camelineae</taxon>
        <taxon>Arabidopsis</taxon>
    </lineage>
</organism>
<name>A0A8T2DDX7_ARASU</name>
<evidence type="ECO:0000313" key="2">
    <source>
        <dbReference type="Proteomes" id="UP000694251"/>
    </source>
</evidence>
<proteinExistence type="predicted"/>
<dbReference type="Proteomes" id="UP000694251">
    <property type="component" value="Chromosome 5"/>
</dbReference>
<dbReference type="AlphaFoldDB" id="A0A8T2DDX7"/>
<evidence type="ECO:0000313" key="1">
    <source>
        <dbReference type="EMBL" id="KAG7608642.1"/>
    </source>
</evidence>
<protein>
    <submittedName>
        <fullName evidence="1">Uncharacterized protein</fullName>
    </submittedName>
</protein>
<dbReference type="EMBL" id="JAEFBJ010000005">
    <property type="protein sequence ID" value="KAG7608642.1"/>
    <property type="molecule type" value="Genomic_DNA"/>
</dbReference>
<feature type="non-terminal residue" evidence="1">
    <location>
        <position position="82"/>
    </location>
</feature>